<keyword evidence="5" id="KW-0456">Lyase</keyword>
<proteinExistence type="inferred from homology"/>
<sequence>MYLYINGEIKREEDIRISPFDHGYLYGLGLFETFRTYQGEPFLLREHMERLTMGAEELQIVLPPRLEEDIHAALVPLLRSNDLEDGYFRLNISAGAREIGLSTDPYLEPTILLYVKPLPKTKPSNKQLQTLQLRRSTPEGASRRKSHHYLNNILGKRETEAYNEGIFLSKNDVVCEGVVSNIFWVKNKCLYTPSLRTGCLNGITRKTVMLLAEQSGFSVYSGEFSLAEAQKADEVFITNAIQEIVPVSAWDSIVFNHPGPVTQTLHEHYTQMDKSILTLQKFTD</sequence>
<dbReference type="CDD" id="cd00449">
    <property type="entry name" value="PLPDE_IV"/>
    <property type="match status" value="1"/>
</dbReference>
<dbReference type="RefSeq" id="WP_176007680.1">
    <property type="nucleotide sequence ID" value="NZ_CP041372.2"/>
</dbReference>
<dbReference type="Gene3D" id="3.30.470.10">
    <property type="match status" value="1"/>
</dbReference>
<dbReference type="GO" id="GO:0046394">
    <property type="term" value="P:carboxylic acid biosynthetic process"/>
    <property type="evidence" value="ECO:0007669"/>
    <property type="project" value="UniProtKB-ARBA"/>
</dbReference>
<evidence type="ECO:0000313" key="5">
    <source>
        <dbReference type="EMBL" id="QKS69664.1"/>
    </source>
</evidence>
<accession>A0A859FAW6</accession>
<dbReference type="InterPro" id="IPR050571">
    <property type="entry name" value="Class-IV_PLP-Dep_Aminotrnsfr"/>
</dbReference>
<dbReference type="Proteomes" id="UP000318138">
    <property type="component" value="Chromosome"/>
</dbReference>
<gene>
    <name evidence="5" type="primary">pabC</name>
    <name evidence="5" type="ORF">FLK61_22925</name>
</gene>
<evidence type="ECO:0000256" key="1">
    <source>
        <dbReference type="ARBA" id="ARBA00001933"/>
    </source>
</evidence>
<dbReference type="InterPro" id="IPR036038">
    <property type="entry name" value="Aminotransferase-like"/>
</dbReference>
<organism evidence="5 6">
    <name type="scientific">Paenalkalicoccus suaedae</name>
    <dbReference type="NCBI Taxonomy" id="2592382"/>
    <lineage>
        <taxon>Bacteria</taxon>
        <taxon>Bacillati</taxon>
        <taxon>Bacillota</taxon>
        <taxon>Bacilli</taxon>
        <taxon>Bacillales</taxon>
        <taxon>Bacillaceae</taxon>
        <taxon>Paenalkalicoccus</taxon>
    </lineage>
</organism>
<comment type="cofactor">
    <cofactor evidence="1">
        <name>pyridoxal 5'-phosphate</name>
        <dbReference type="ChEBI" id="CHEBI:597326"/>
    </cofactor>
</comment>
<dbReference type="EMBL" id="CP041372">
    <property type="protein sequence ID" value="QKS69664.1"/>
    <property type="molecule type" value="Genomic_DNA"/>
</dbReference>
<dbReference type="GO" id="GO:0008652">
    <property type="term" value="P:amino acid biosynthetic process"/>
    <property type="evidence" value="ECO:0007669"/>
    <property type="project" value="UniProtKB-ARBA"/>
</dbReference>
<dbReference type="Gene3D" id="3.20.10.10">
    <property type="entry name" value="D-amino Acid Aminotransferase, subunit A, domain 2"/>
    <property type="match status" value="1"/>
</dbReference>
<protein>
    <submittedName>
        <fullName evidence="5">Aminodeoxychorismate lyase</fullName>
        <ecNumber evidence="5">4.1.3.38</ecNumber>
    </submittedName>
</protein>
<reference evidence="6" key="1">
    <citation type="submission" date="2019-07" db="EMBL/GenBank/DDBJ databases">
        <title>Bacillus alkalisoli sp. nov. isolated from saline soil.</title>
        <authorList>
            <person name="Sun J.-Q."/>
            <person name="Xu L."/>
        </authorList>
    </citation>
    <scope>NUCLEOTIDE SEQUENCE [LARGE SCALE GENOMIC DNA]</scope>
    <source>
        <strain evidence="6">M4U3P1</strain>
    </source>
</reference>
<comment type="similarity">
    <text evidence="2">Belongs to the class-IV pyridoxal-phosphate-dependent aminotransferase family.</text>
</comment>
<dbReference type="KEGG" id="psua:FLK61_22925"/>
<dbReference type="PANTHER" id="PTHR42743:SF11">
    <property type="entry name" value="AMINODEOXYCHORISMATE LYASE"/>
    <property type="match status" value="1"/>
</dbReference>
<name>A0A859FAW6_9BACI</name>
<dbReference type="InterPro" id="IPR043132">
    <property type="entry name" value="BCAT-like_C"/>
</dbReference>
<evidence type="ECO:0000256" key="4">
    <source>
        <dbReference type="ARBA" id="ARBA00022898"/>
    </source>
</evidence>
<evidence type="ECO:0000313" key="6">
    <source>
        <dbReference type="Proteomes" id="UP000318138"/>
    </source>
</evidence>
<dbReference type="InterPro" id="IPR001544">
    <property type="entry name" value="Aminotrans_IV"/>
</dbReference>
<comment type="subunit">
    <text evidence="3">Homodimer.</text>
</comment>
<keyword evidence="4" id="KW-0663">Pyridoxal phosphate</keyword>
<dbReference type="SUPFAM" id="SSF56752">
    <property type="entry name" value="D-aminoacid aminotransferase-like PLP-dependent enzymes"/>
    <property type="match status" value="1"/>
</dbReference>
<dbReference type="GO" id="GO:0008696">
    <property type="term" value="F:4-amino-4-deoxychorismate lyase activity"/>
    <property type="evidence" value="ECO:0007669"/>
    <property type="project" value="UniProtKB-EC"/>
</dbReference>
<evidence type="ECO:0000256" key="2">
    <source>
        <dbReference type="ARBA" id="ARBA00009320"/>
    </source>
</evidence>
<dbReference type="EC" id="4.1.3.38" evidence="5"/>
<dbReference type="Pfam" id="PF01063">
    <property type="entry name" value="Aminotran_4"/>
    <property type="match status" value="1"/>
</dbReference>
<dbReference type="InterPro" id="IPR043131">
    <property type="entry name" value="BCAT-like_N"/>
</dbReference>
<dbReference type="NCBIfam" id="NF005800">
    <property type="entry name" value="PRK07650.1"/>
    <property type="match status" value="1"/>
</dbReference>
<dbReference type="FunFam" id="3.20.10.10:FF:000002">
    <property type="entry name" value="D-alanine aminotransferase"/>
    <property type="match status" value="1"/>
</dbReference>
<dbReference type="PANTHER" id="PTHR42743">
    <property type="entry name" value="AMINO-ACID AMINOTRANSFERASE"/>
    <property type="match status" value="1"/>
</dbReference>
<dbReference type="GO" id="GO:0005829">
    <property type="term" value="C:cytosol"/>
    <property type="evidence" value="ECO:0007669"/>
    <property type="project" value="TreeGrafter"/>
</dbReference>
<evidence type="ECO:0000256" key="3">
    <source>
        <dbReference type="ARBA" id="ARBA00011738"/>
    </source>
</evidence>
<keyword evidence="6" id="KW-1185">Reference proteome</keyword>
<dbReference type="AlphaFoldDB" id="A0A859FAW6"/>